<feature type="domain" description="SpaA-like prealbumin fold" evidence="3">
    <location>
        <begin position="458"/>
        <end position="541"/>
    </location>
</feature>
<evidence type="ECO:0000313" key="5">
    <source>
        <dbReference type="Proteomes" id="UP000768567"/>
    </source>
</evidence>
<comment type="caution">
    <text evidence="4">The sequence shown here is derived from an EMBL/GenBank/DDBJ whole genome shotgun (WGS) entry which is preliminary data.</text>
</comment>
<feature type="transmembrane region" description="Helical" evidence="2">
    <location>
        <begin position="596"/>
        <end position="618"/>
    </location>
</feature>
<keyword evidence="5" id="KW-1185">Reference proteome</keyword>
<protein>
    <recommendedName>
        <fullName evidence="3">SpaA-like prealbumin fold domain-containing protein</fullName>
    </recommendedName>
</protein>
<sequence length="634" mass="69148">MKVRESFLPRLGRLLFLLLGLWCLIMLLPAMPVHADGAQNYYSYPNYDASANGYIDLMRYMKKITVTVNGQEYTQEDLQNLSDAGTPLTLNVGDTASFNFRFSLCGRAYNADDPTQLDEANSTHVTYVNGTTYLNGSSVAPGSSGILDDSSLMVENRSADSSYLRLDIGWLLDLCPNSSDLNIEYTDGTVSFDRRDNYLYVYFPNGIGNDTYADPGYFSIGVTLGKTVDYIYIPGTDGYYVPGTGGWTFRVSVTSALTNMSGAITTYGDITVRKHWETGGQSHPDATIILHYTENGSQKTSKRTLSGDDATATFTIRSGMTDCWLEEDMSGLDGYTNTLDVSNDGKTYTFTNYSSKEFFFSKRSATGTDELPGASMKLYCLSSDGSETLIDQWTSGSEPHSVRLYPGRFLLRETIAPSGYAMSLDIPFTVSSDLSIKLDGNTGSLDGDTVIITDKPLTVKFAKVDAAGNPLAGAVLTLTDKTAGEQVDRWTTTSEPHVITYQTESGKKLIAGHTYVLHEESAPNGYQLAADIEFVFNGDGTIPGHGYYTVTMQDQPTATPTPSPSPTPTPTPPTTPGTTPPGTPPETVQTGDSPLMWVWLVLGIVCLCAAGVTGLYYYRRSCIPVYWRLGMRDE</sequence>
<organism evidence="4 5">
    <name type="scientific">Gemmiger gallinarum</name>
    <dbReference type="NCBI Taxonomy" id="2779354"/>
    <lineage>
        <taxon>Bacteria</taxon>
        <taxon>Bacillati</taxon>
        <taxon>Bacillota</taxon>
        <taxon>Clostridia</taxon>
        <taxon>Eubacteriales</taxon>
        <taxon>Gemmiger</taxon>
    </lineage>
</organism>
<feature type="region of interest" description="Disordered" evidence="1">
    <location>
        <begin position="553"/>
        <end position="589"/>
    </location>
</feature>
<evidence type="ECO:0000313" key="4">
    <source>
        <dbReference type="EMBL" id="MBE5037105.1"/>
    </source>
</evidence>
<reference evidence="4 5" key="1">
    <citation type="submission" date="2020-10" db="EMBL/GenBank/DDBJ databases">
        <title>ChiBAC.</title>
        <authorList>
            <person name="Zenner C."/>
            <person name="Hitch T.C.A."/>
            <person name="Clavel T."/>
        </authorList>
    </citation>
    <scope>NUCLEOTIDE SEQUENCE [LARGE SCALE GENOMIC DNA]</scope>
    <source>
        <strain evidence="4 5">DSM 109015</strain>
    </source>
</reference>
<dbReference type="Gene3D" id="2.60.40.10">
    <property type="entry name" value="Immunoglobulins"/>
    <property type="match status" value="2"/>
</dbReference>
<proteinExistence type="predicted"/>
<dbReference type="Pfam" id="PF17802">
    <property type="entry name" value="SpaA"/>
    <property type="match status" value="2"/>
</dbReference>
<keyword evidence="2" id="KW-0472">Membrane</keyword>
<name>A0ABR9R2S5_9FIRM</name>
<dbReference type="EMBL" id="JADCKC010000001">
    <property type="protein sequence ID" value="MBE5037105.1"/>
    <property type="molecule type" value="Genomic_DNA"/>
</dbReference>
<feature type="compositionally biased region" description="Pro residues" evidence="1">
    <location>
        <begin position="559"/>
        <end position="584"/>
    </location>
</feature>
<dbReference type="InterPro" id="IPR013783">
    <property type="entry name" value="Ig-like_fold"/>
</dbReference>
<gene>
    <name evidence="4" type="ORF">INF35_04825</name>
</gene>
<evidence type="ECO:0000259" key="3">
    <source>
        <dbReference type="Pfam" id="PF17802"/>
    </source>
</evidence>
<dbReference type="RefSeq" id="WP_193500358.1">
    <property type="nucleotide sequence ID" value="NZ_JADCKC010000001.1"/>
</dbReference>
<evidence type="ECO:0000256" key="1">
    <source>
        <dbReference type="SAM" id="MobiDB-lite"/>
    </source>
</evidence>
<accession>A0ABR9R2S5</accession>
<evidence type="ECO:0000256" key="2">
    <source>
        <dbReference type="SAM" id="Phobius"/>
    </source>
</evidence>
<keyword evidence="2" id="KW-0812">Transmembrane</keyword>
<keyword evidence="2" id="KW-1133">Transmembrane helix</keyword>
<dbReference type="Proteomes" id="UP000768567">
    <property type="component" value="Unassembled WGS sequence"/>
</dbReference>
<dbReference type="InterPro" id="IPR041033">
    <property type="entry name" value="SpaA_PFL_dom_1"/>
</dbReference>
<feature type="domain" description="SpaA-like prealbumin fold" evidence="3">
    <location>
        <begin position="359"/>
        <end position="438"/>
    </location>
</feature>